<gene>
    <name evidence="3" type="ORF">X975_00684</name>
</gene>
<keyword evidence="2 3" id="KW-0647">Proteasome</keyword>
<dbReference type="Pfam" id="PF05160">
    <property type="entry name" value="DSS1_SEM1"/>
    <property type="match status" value="1"/>
</dbReference>
<evidence type="ECO:0000256" key="2">
    <source>
        <dbReference type="RuleBase" id="RU369057"/>
    </source>
</evidence>
<dbReference type="GO" id="GO:0006406">
    <property type="term" value="P:mRNA export from nucleus"/>
    <property type="evidence" value="ECO:0007669"/>
    <property type="project" value="UniProtKB-UniRule"/>
</dbReference>
<dbReference type="CDD" id="cd13768">
    <property type="entry name" value="DSS1_Sem1"/>
    <property type="match status" value="1"/>
</dbReference>
<sequence length="87" mass="10083">MVMVVKPQSEMSETTKKVDLGLLEEDDEFEEFPAEDWTAKDEDEQDINVWEDNWDDDNVEDEFSNQLRAELEKCGHKVNGSGEPMKS</sequence>
<proteinExistence type="inferred from homology"/>
<dbReference type="GO" id="GO:0008541">
    <property type="term" value="C:proteasome regulatory particle, lid subcomplex"/>
    <property type="evidence" value="ECO:0007669"/>
    <property type="project" value="UniProtKB-UniRule"/>
</dbReference>
<dbReference type="STRING" id="407821.A0A087U614"/>
<dbReference type="GO" id="GO:0005634">
    <property type="term" value="C:nucleus"/>
    <property type="evidence" value="ECO:0007669"/>
    <property type="project" value="UniProtKB-SubCell"/>
</dbReference>
<dbReference type="SMART" id="SM01385">
    <property type="entry name" value="DSS1_SEM1"/>
    <property type="match status" value="1"/>
</dbReference>
<name>A0A087U614_STEMI</name>
<dbReference type="Proteomes" id="UP000054359">
    <property type="component" value="Unassembled WGS sequence"/>
</dbReference>
<comment type="similarity">
    <text evidence="1 2">Belongs to the DSS1/SEM1 family.</text>
</comment>
<evidence type="ECO:0000313" key="4">
    <source>
        <dbReference type="Proteomes" id="UP000054359"/>
    </source>
</evidence>
<dbReference type="GO" id="GO:0000724">
    <property type="term" value="P:double-strand break repair via homologous recombination"/>
    <property type="evidence" value="ECO:0007669"/>
    <property type="project" value="TreeGrafter"/>
</dbReference>
<dbReference type="GO" id="GO:0043248">
    <property type="term" value="P:proteasome assembly"/>
    <property type="evidence" value="ECO:0007669"/>
    <property type="project" value="UniProtKB-UniRule"/>
</dbReference>
<dbReference type="EMBL" id="KK118364">
    <property type="protein sequence ID" value="KFM72803.1"/>
    <property type="molecule type" value="Genomic_DNA"/>
</dbReference>
<reference evidence="3 4" key="1">
    <citation type="submission" date="2013-11" db="EMBL/GenBank/DDBJ databases">
        <title>Genome sequencing of Stegodyphus mimosarum.</title>
        <authorList>
            <person name="Bechsgaard J."/>
        </authorList>
    </citation>
    <scope>NUCLEOTIDE SEQUENCE [LARGE SCALE GENOMIC DNA]</scope>
</reference>
<organism evidence="3 4">
    <name type="scientific">Stegodyphus mimosarum</name>
    <name type="common">African social velvet spider</name>
    <dbReference type="NCBI Taxonomy" id="407821"/>
    <lineage>
        <taxon>Eukaryota</taxon>
        <taxon>Metazoa</taxon>
        <taxon>Ecdysozoa</taxon>
        <taxon>Arthropoda</taxon>
        <taxon>Chelicerata</taxon>
        <taxon>Arachnida</taxon>
        <taxon>Araneae</taxon>
        <taxon>Araneomorphae</taxon>
        <taxon>Entelegynae</taxon>
        <taxon>Eresoidea</taxon>
        <taxon>Eresidae</taxon>
        <taxon>Stegodyphus</taxon>
    </lineage>
</organism>
<dbReference type="AlphaFoldDB" id="A0A087U614"/>
<accession>A0A087U614</accession>
<dbReference type="PANTHER" id="PTHR16771:SF0">
    <property type="entry name" value="26S PROTEASOME COMPLEX SUBUNIT SEM1"/>
    <property type="match status" value="1"/>
</dbReference>
<evidence type="ECO:0000256" key="1">
    <source>
        <dbReference type="ARBA" id="ARBA00034491"/>
    </source>
</evidence>
<dbReference type="InterPro" id="IPR007834">
    <property type="entry name" value="DSS1_SEM1"/>
</dbReference>
<keyword evidence="4" id="KW-1185">Reference proteome</keyword>
<keyword evidence="2" id="KW-0539">Nucleus</keyword>
<comment type="subcellular location">
    <subcellularLocation>
        <location evidence="2">Nucleus</location>
    </subcellularLocation>
</comment>
<evidence type="ECO:0000313" key="3">
    <source>
        <dbReference type="EMBL" id="KFM72803.1"/>
    </source>
</evidence>
<comment type="function">
    <text evidence="2">Component of the 26S proteasome, a multiprotein complex involved in the ATP-dependent degradation of ubiquitinated proteins.</text>
</comment>
<dbReference type="PANTHER" id="PTHR16771">
    <property type="entry name" value="26 PROTEASOME COMPLEX SUBUNIT DSS1"/>
    <property type="match status" value="1"/>
</dbReference>
<dbReference type="OMA" id="MVMVVKP"/>
<feature type="non-terminal residue" evidence="3">
    <location>
        <position position="87"/>
    </location>
</feature>
<protein>
    <recommendedName>
        <fullName evidence="2">26S proteasome complex subunit SEM1</fullName>
    </recommendedName>
</protein>